<dbReference type="Proteomes" id="UP000885695">
    <property type="component" value="Unassembled WGS sequence"/>
</dbReference>
<protein>
    <submittedName>
        <fullName evidence="2">Uncharacterized protein</fullName>
    </submittedName>
</protein>
<dbReference type="AlphaFoldDB" id="A0A7C1NPT6"/>
<dbReference type="EMBL" id="DRHL01000030">
    <property type="protein sequence ID" value="HEB13468.1"/>
    <property type="molecule type" value="Genomic_DNA"/>
</dbReference>
<evidence type="ECO:0000256" key="1">
    <source>
        <dbReference type="SAM" id="MobiDB-lite"/>
    </source>
</evidence>
<proteinExistence type="predicted"/>
<name>A0A7C1NPT6_UNCC3</name>
<comment type="caution">
    <text evidence="2">The sequence shown here is derived from an EMBL/GenBank/DDBJ whole genome shotgun (WGS) entry which is preliminary data.</text>
</comment>
<gene>
    <name evidence="2" type="ORF">ENI13_00635</name>
</gene>
<feature type="compositionally biased region" description="Polar residues" evidence="1">
    <location>
        <begin position="1"/>
        <end position="20"/>
    </location>
</feature>
<feature type="region of interest" description="Disordered" evidence="1">
    <location>
        <begin position="1"/>
        <end position="23"/>
    </location>
</feature>
<feature type="non-terminal residue" evidence="2">
    <location>
        <position position="290"/>
    </location>
</feature>
<reference evidence="2" key="1">
    <citation type="journal article" date="2020" name="mSystems">
        <title>Genome- and Community-Level Interaction Insights into Carbon Utilization and Element Cycling Functions of Hydrothermarchaeota in Hydrothermal Sediment.</title>
        <authorList>
            <person name="Zhou Z."/>
            <person name="Liu Y."/>
            <person name="Xu W."/>
            <person name="Pan J."/>
            <person name="Luo Z.H."/>
            <person name="Li M."/>
        </authorList>
    </citation>
    <scope>NUCLEOTIDE SEQUENCE [LARGE SCALE GENOMIC DNA]</scope>
    <source>
        <strain evidence="2">HyVt-369</strain>
    </source>
</reference>
<accession>A0A7C1NPT6</accession>
<organism evidence="2">
    <name type="scientific">candidate division CPR3 bacterium</name>
    <dbReference type="NCBI Taxonomy" id="2268181"/>
    <lineage>
        <taxon>Bacteria</taxon>
        <taxon>Bacteria division CPR3</taxon>
    </lineage>
</organism>
<sequence length="290" mass="30797">MSYQPLTQEQYQKAQQSGFDNEQILEMEKRRRKVLESVNSQEETQEEPQKRGFLEGLVKRPIERFVLEPGRRTTEALIATLPIIPKELRDGALDSSRQDLTFDLPFLGEFETKGLTEGGKQLAGESLETAAWLYTPVKAAGAIQTGLKEGIKSATRFGARVGGIGGGLFGAGEELQRGSDIGDVAKGAAVGVGLGAVGGAVIGGALPVVPAAVKGALGTGKTGFDLAESFSRSLFKTAIAPAKIVGETAKTTVGRVVKRTAEDVAETFSRRQEISQAPKHVAEAMKQGLE</sequence>
<evidence type="ECO:0000313" key="2">
    <source>
        <dbReference type="EMBL" id="HEB13468.1"/>
    </source>
</evidence>